<evidence type="ECO:0000313" key="4">
    <source>
        <dbReference type="EMBL" id="SSX07198.1"/>
    </source>
</evidence>
<reference evidence="5" key="2">
    <citation type="submission" date="2018-07" db="EMBL/GenBank/DDBJ databases">
        <authorList>
            <person name="Quirk P.G."/>
            <person name="Krulwich T.A."/>
        </authorList>
    </citation>
    <scope>NUCLEOTIDE SEQUENCE</scope>
</reference>
<evidence type="ECO:0000313" key="5">
    <source>
        <dbReference type="EMBL" id="SSX27541.1"/>
    </source>
</evidence>
<reference evidence="4" key="1">
    <citation type="submission" date="2018-04" db="EMBL/GenBank/DDBJ databases">
        <authorList>
            <person name="Go L.Y."/>
            <person name="Mitchell J.A."/>
        </authorList>
    </citation>
    <scope>NUCLEOTIDE SEQUENCE</scope>
    <source>
        <tissue evidence="4">Whole organism</tissue>
    </source>
</reference>
<dbReference type="Pfam" id="PF07855">
    <property type="entry name" value="ATG101"/>
    <property type="match status" value="1"/>
</dbReference>
<name>A0A336KSS9_CULSO</name>
<keyword evidence="3" id="KW-0072">Autophagy</keyword>
<dbReference type="InterPro" id="IPR012445">
    <property type="entry name" value="ATG101"/>
</dbReference>
<dbReference type="EMBL" id="UFQS01000839">
    <property type="protein sequence ID" value="SSX07198.1"/>
    <property type="molecule type" value="Genomic_DNA"/>
</dbReference>
<dbReference type="GO" id="GO:1990316">
    <property type="term" value="C:Atg1/ULK1 kinase complex"/>
    <property type="evidence" value="ECO:0007669"/>
    <property type="project" value="TreeGrafter"/>
</dbReference>
<dbReference type="GO" id="GO:0019901">
    <property type="term" value="F:protein kinase binding"/>
    <property type="evidence" value="ECO:0007669"/>
    <property type="project" value="TreeGrafter"/>
</dbReference>
<dbReference type="VEuPathDB" id="VectorBase:CSON014619"/>
<gene>
    <name evidence="4" type="primary">CSON014619</name>
</gene>
<protein>
    <recommendedName>
        <fullName evidence="2">Autophagy-related protein 101</fullName>
    </recommendedName>
</protein>
<proteinExistence type="inferred from homology"/>
<dbReference type="GO" id="GO:0000045">
    <property type="term" value="P:autophagosome assembly"/>
    <property type="evidence" value="ECO:0007669"/>
    <property type="project" value="TreeGrafter"/>
</dbReference>
<evidence type="ECO:0000256" key="3">
    <source>
        <dbReference type="ARBA" id="ARBA00023006"/>
    </source>
</evidence>
<organism evidence="4">
    <name type="scientific">Culicoides sonorensis</name>
    <name type="common">Biting midge</name>
    <dbReference type="NCBI Taxonomy" id="179676"/>
    <lineage>
        <taxon>Eukaryota</taxon>
        <taxon>Metazoa</taxon>
        <taxon>Ecdysozoa</taxon>
        <taxon>Arthropoda</taxon>
        <taxon>Hexapoda</taxon>
        <taxon>Insecta</taxon>
        <taxon>Pterygota</taxon>
        <taxon>Neoptera</taxon>
        <taxon>Endopterygota</taxon>
        <taxon>Diptera</taxon>
        <taxon>Nematocera</taxon>
        <taxon>Chironomoidea</taxon>
        <taxon>Ceratopogonidae</taxon>
        <taxon>Ceratopogoninae</taxon>
        <taxon>Culicoides</taxon>
        <taxon>Monoculicoides</taxon>
    </lineage>
</organism>
<evidence type="ECO:0000256" key="1">
    <source>
        <dbReference type="ARBA" id="ARBA00007130"/>
    </source>
</evidence>
<dbReference type="OMA" id="TMNCRSE"/>
<comment type="similarity">
    <text evidence="1">Belongs to the ATG101 family.</text>
</comment>
<dbReference type="GO" id="GO:0000407">
    <property type="term" value="C:phagophore assembly site"/>
    <property type="evidence" value="ECO:0007669"/>
    <property type="project" value="TreeGrafter"/>
</dbReference>
<accession>A0A336KSS9</accession>
<dbReference type="PANTHER" id="PTHR13292:SF0">
    <property type="entry name" value="AUTOPHAGY-RELATED PROTEIN 101"/>
    <property type="match status" value="1"/>
</dbReference>
<dbReference type="AlphaFoldDB" id="A0A336KSS9"/>
<dbReference type="PANTHER" id="PTHR13292">
    <property type="entry name" value="AUTOPHAGY-RELATED PROTEIN 101"/>
    <property type="match status" value="1"/>
</dbReference>
<evidence type="ECO:0000256" key="2">
    <source>
        <dbReference type="ARBA" id="ARBA00018874"/>
    </source>
</evidence>
<dbReference type="EMBL" id="UFQT01000839">
    <property type="protein sequence ID" value="SSX27541.1"/>
    <property type="molecule type" value="Genomic_DNA"/>
</dbReference>
<sequence>MNARSQTFELTMEGCQVDEAVASIFHTVLFHRSLGKFMYTGEASYSVSTIGFADVDCDYIDFTYVCCTSDALDRTIKREINTFSEQLRSSDSSGSGQISLEFFQKKKSRWPFQTESIPWEVWTIRLELINLSSEDERQMCRERVGDMLTDKVLYIAEVMNRHDYVPKMPNQSEIDLIFDTSYADVQPYLFKFKFNTTSANTPSVSNTMKKLIKDTLSL</sequence>